<dbReference type="Gene3D" id="3.30.565.10">
    <property type="entry name" value="Histidine kinase-like ATPase, C-terminal domain"/>
    <property type="match status" value="1"/>
</dbReference>
<dbReference type="Pfam" id="PF02518">
    <property type="entry name" value="HATPase_c"/>
    <property type="match status" value="1"/>
</dbReference>
<dbReference type="SMART" id="SM00304">
    <property type="entry name" value="HAMP"/>
    <property type="match status" value="1"/>
</dbReference>
<keyword evidence="8 9" id="KW-0472">Membrane</keyword>
<dbReference type="GO" id="GO:0005886">
    <property type="term" value="C:plasma membrane"/>
    <property type="evidence" value="ECO:0007669"/>
    <property type="project" value="UniProtKB-SubCell"/>
</dbReference>
<protein>
    <submittedName>
        <fullName evidence="11">Sensor histidine kinase</fullName>
    </submittedName>
</protein>
<dbReference type="SUPFAM" id="SSF158472">
    <property type="entry name" value="HAMP domain-like"/>
    <property type="match status" value="1"/>
</dbReference>
<dbReference type="InterPro" id="IPR050640">
    <property type="entry name" value="Bact_2-comp_sensor_kinase"/>
</dbReference>
<evidence type="ECO:0000256" key="7">
    <source>
        <dbReference type="ARBA" id="ARBA00022989"/>
    </source>
</evidence>
<dbReference type="InterPro" id="IPR033479">
    <property type="entry name" value="dCache_1"/>
</dbReference>
<dbReference type="CDD" id="cd06225">
    <property type="entry name" value="HAMP"/>
    <property type="match status" value="1"/>
</dbReference>
<evidence type="ECO:0000256" key="1">
    <source>
        <dbReference type="ARBA" id="ARBA00004651"/>
    </source>
</evidence>
<dbReference type="EMBL" id="CP034235">
    <property type="protein sequence ID" value="QGQ94515.1"/>
    <property type="molecule type" value="Genomic_DNA"/>
</dbReference>
<dbReference type="Gene3D" id="1.10.8.500">
    <property type="entry name" value="HAMP domain in histidine kinase"/>
    <property type="match status" value="1"/>
</dbReference>
<dbReference type="SUPFAM" id="SSF55874">
    <property type="entry name" value="ATPase domain of HSP90 chaperone/DNA topoisomerase II/histidine kinase"/>
    <property type="match status" value="1"/>
</dbReference>
<evidence type="ECO:0000256" key="9">
    <source>
        <dbReference type="SAM" id="Phobius"/>
    </source>
</evidence>
<evidence type="ECO:0000256" key="3">
    <source>
        <dbReference type="ARBA" id="ARBA00022553"/>
    </source>
</evidence>
<dbReference type="InterPro" id="IPR036890">
    <property type="entry name" value="HATPase_C_sf"/>
</dbReference>
<evidence type="ECO:0000256" key="8">
    <source>
        <dbReference type="ARBA" id="ARBA00023136"/>
    </source>
</evidence>
<keyword evidence="2" id="KW-1003">Cell membrane</keyword>
<dbReference type="KEGG" id="ppsc:EHS13_06250"/>
<dbReference type="AlphaFoldDB" id="A0A6B8RG06"/>
<gene>
    <name evidence="11" type="ORF">EHS13_06250</name>
</gene>
<feature type="transmembrane region" description="Helical" evidence="9">
    <location>
        <begin position="318"/>
        <end position="337"/>
    </location>
</feature>
<keyword evidence="5 9" id="KW-0812">Transmembrane</keyword>
<evidence type="ECO:0000256" key="4">
    <source>
        <dbReference type="ARBA" id="ARBA00022679"/>
    </source>
</evidence>
<keyword evidence="12" id="KW-1185">Reference proteome</keyword>
<sequence length="614" mass="70589">MFPVFVKWERGTCVMKLWKAWKLKTKLVLSFSFLFAFSIILSGIFYYYSSVSELKKQTLQLLDSNSTQITRTIELYIEDMEKLSLSVFNDLLVQTVLSHSEKTNEAEDASLNQQMTSHLLNTTVSWPSVQGIFLYPVENKAITYYWAKRGPFFGYSIVDEPWYPYIETYTQSPYLLWPTMTENTITNFLGVKVFSLIRAINQIPTGKKIGYMKMDMDISVMKDLVSYMEYGDAHDSSLFILTDQGNVIYDSQDQWTGKIMEGINVTELIGKNTSGTLNWQGKSYLFGVYKSDHTEWTTLILKPMDSITKRLKEIRNTVTSIELLILLLVIVIAWFIATGITRPLRTMIITMRHVERGDFTIRSSQTDHRNEIGQLGRVFNQMLDSLQEMISQVYVAELREKDARLLALQAQINPHFLFNTLNILKSLGRKGATTDVVEVTESLAHLFRYSLYDWNGTVELSEELNLIQSYIKIQTYRFQARFTYEQNIPERLLKARILRLMIQPLVENAVVHGLEQRRSGGLISVNVQADDEILEIFVSDNGVGINIQTQELLNQNFAEIDIHSSNTQSEHMGIALLNIQKRLHLIYGDKYGLSFLHKPGGGTTIRLALPLHFE</sequence>
<dbReference type="Pfam" id="PF06580">
    <property type="entry name" value="His_kinase"/>
    <property type="match status" value="1"/>
</dbReference>
<dbReference type="InterPro" id="IPR010559">
    <property type="entry name" value="Sig_transdc_His_kin_internal"/>
</dbReference>
<accession>A0A6B8RG06</accession>
<dbReference type="Pfam" id="PF02743">
    <property type="entry name" value="dCache_1"/>
    <property type="match status" value="1"/>
</dbReference>
<dbReference type="Pfam" id="PF00672">
    <property type="entry name" value="HAMP"/>
    <property type="match status" value="1"/>
</dbReference>
<reference evidence="12" key="1">
    <citation type="submission" date="2018-11" db="EMBL/GenBank/DDBJ databases">
        <title>Complete genome sequence of Paenibacillus sp. ML311-T8.</title>
        <authorList>
            <person name="Nam Y.-D."/>
            <person name="Kang J."/>
            <person name="Chung W.-H."/>
            <person name="Park Y.S."/>
        </authorList>
    </citation>
    <scope>NUCLEOTIDE SEQUENCE [LARGE SCALE GENOMIC DNA]</scope>
    <source>
        <strain evidence="12">ML311-T8</strain>
    </source>
</reference>
<organism evidence="11 12">
    <name type="scientific">Paenibacillus psychroresistens</name>
    <dbReference type="NCBI Taxonomy" id="1778678"/>
    <lineage>
        <taxon>Bacteria</taxon>
        <taxon>Bacillati</taxon>
        <taxon>Bacillota</taxon>
        <taxon>Bacilli</taxon>
        <taxon>Bacillales</taxon>
        <taxon>Paenibacillaceae</taxon>
        <taxon>Paenibacillus</taxon>
    </lineage>
</organism>
<keyword evidence="3" id="KW-0597">Phosphoprotein</keyword>
<dbReference type="PANTHER" id="PTHR34220:SF7">
    <property type="entry name" value="SENSOR HISTIDINE KINASE YPDA"/>
    <property type="match status" value="1"/>
</dbReference>
<evidence type="ECO:0000259" key="10">
    <source>
        <dbReference type="PROSITE" id="PS50885"/>
    </source>
</evidence>
<dbReference type="SMART" id="SM00387">
    <property type="entry name" value="HATPase_c"/>
    <property type="match status" value="1"/>
</dbReference>
<keyword evidence="6 11" id="KW-0418">Kinase</keyword>
<dbReference type="InterPro" id="IPR003660">
    <property type="entry name" value="HAMP_dom"/>
</dbReference>
<name>A0A6B8RG06_9BACL</name>
<dbReference type="Gene3D" id="3.30.450.20">
    <property type="entry name" value="PAS domain"/>
    <property type="match status" value="1"/>
</dbReference>
<feature type="domain" description="HAMP" evidence="10">
    <location>
        <begin position="338"/>
        <end position="391"/>
    </location>
</feature>
<evidence type="ECO:0000313" key="11">
    <source>
        <dbReference type="EMBL" id="QGQ94515.1"/>
    </source>
</evidence>
<evidence type="ECO:0000256" key="6">
    <source>
        <dbReference type="ARBA" id="ARBA00022777"/>
    </source>
</evidence>
<dbReference type="InterPro" id="IPR003594">
    <property type="entry name" value="HATPase_dom"/>
</dbReference>
<comment type="subcellular location">
    <subcellularLocation>
        <location evidence="1">Cell membrane</location>
        <topology evidence="1">Multi-pass membrane protein</topology>
    </subcellularLocation>
</comment>
<keyword evidence="4" id="KW-0808">Transferase</keyword>
<proteinExistence type="predicted"/>
<evidence type="ECO:0000313" key="12">
    <source>
        <dbReference type="Proteomes" id="UP000426246"/>
    </source>
</evidence>
<evidence type="ECO:0000256" key="5">
    <source>
        <dbReference type="ARBA" id="ARBA00022692"/>
    </source>
</evidence>
<evidence type="ECO:0000256" key="2">
    <source>
        <dbReference type="ARBA" id="ARBA00022475"/>
    </source>
</evidence>
<dbReference type="PROSITE" id="PS50885">
    <property type="entry name" value="HAMP"/>
    <property type="match status" value="1"/>
</dbReference>
<feature type="transmembrane region" description="Helical" evidence="9">
    <location>
        <begin position="27"/>
        <end position="48"/>
    </location>
</feature>
<keyword evidence="7 9" id="KW-1133">Transmembrane helix</keyword>
<dbReference type="PANTHER" id="PTHR34220">
    <property type="entry name" value="SENSOR HISTIDINE KINASE YPDA"/>
    <property type="match status" value="1"/>
</dbReference>
<dbReference type="Proteomes" id="UP000426246">
    <property type="component" value="Chromosome"/>
</dbReference>
<dbReference type="GO" id="GO:0000155">
    <property type="term" value="F:phosphorelay sensor kinase activity"/>
    <property type="evidence" value="ECO:0007669"/>
    <property type="project" value="InterPro"/>
</dbReference>